<organism evidence="11 12">
    <name type="scientific">Brevibacillus fluminis</name>
    <dbReference type="NCBI Taxonomy" id="511487"/>
    <lineage>
        <taxon>Bacteria</taxon>
        <taxon>Bacillati</taxon>
        <taxon>Bacillota</taxon>
        <taxon>Bacilli</taxon>
        <taxon>Bacillales</taxon>
        <taxon>Paenibacillaceae</taxon>
        <taxon>Brevibacillus</taxon>
    </lineage>
</organism>
<sequence>MLRAMLVDDELPSLTWLEKRLHGLDNVVIVGTFINPHEALDSLADSQPDVVFLDIDMPGMNGLEMAERMIETDPHVHIVFVTAYNYYATEAFELSAIDYVLKPVTTARLEKTISRMATRQQPTKDLQETSGNVAIHCFGRFDVVVDQQTSGMKWRTSKERELLAFLVHNRNELIAKEKILDELWPETPHEQAKAYLHTCVYNLRKKWLDLGYKEILEYTNGCYRLNTSGIDCDVDGFKQLMSACAQVNAETIMVCERIVKLYKGNYLEEDGFLWSIAIQEDYKEKYMKLVMKMAEYYVRAGQYPQAASSYRQIVKLNPFLDHVNEMLLKVYAQMGDRLSMVRHYNEFTQLLKDELGIAPMQSTTLLYSQLCDGFIDGRLS</sequence>
<dbReference type="InterPro" id="IPR001867">
    <property type="entry name" value="OmpR/PhoB-type_DNA-bd"/>
</dbReference>
<keyword evidence="12" id="KW-1185">Reference proteome</keyword>
<dbReference type="GO" id="GO:0000160">
    <property type="term" value="P:phosphorelay signal transduction system"/>
    <property type="evidence" value="ECO:0007669"/>
    <property type="project" value="UniProtKB-KW"/>
</dbReference>
<keyword evidence="3" id="KW-0805">Transcription regulation</keyword>
<dbReference type="InterPro" id="IPR051677">
    <property type="entry name" value="AfsR-DnrI-RedD_regulator"/>
</dbReference>
<dbReference type="Pfam" id="PF00072">
    <property type="entry name" value="Response_reg"/>
    <property type="match status" value="1"/>
</dbReference>
<feature type="DNA-binding region" description="OmpR/PhoB-type" evidence="8">
    <location>
        <begin position="125"/>
        <end position="227"/>
    </location>
</feature>
<keyword evidence="2" id="KW-0902">Two-component regulatory system</keyword>
<keyword evidence="5" id="KW-0804">Transcription</keyword>
<evidence type="ECO:0000256" key="1">
    <source>
        <dbReference type="ARBA" id="ARBA00005820"/>
    </source>
</evidence>
<dbReference type="SUPFAM" id="SSF48452">
    <property type="entry name" value="TPR-like"/>
    <property type="match status" value="1"/>
</dbReference>
<gene>
    <name evidence="11" type="ORF">EDM56_16890</name>
</gene>
<evidence type="ECO:0000256" key="6">
    <source>
        <dbReference type="PROSITE-ProRule" id="PRU00169"/>
    </source>
</evidence>
<dbReference type="EMBL" id="RHHQ01000012">
    <property type="protein sequence ID" value="RNB87338.1"/>
    <property type="molecule type" value="Genomic_DNA"/>
</dbReference>
<dbReference type="InterPro" id="IPR036388">
    <property type="entry name" value="WH-like_DNA-bd_sf"/>
</dbReference>
<dbReference type="OrthoDB" id="3190595at2"/>
<dbReference type="GO" id="GO:0003677">
    <property type="term" value="F:DNA binding"/>
    <property type="evidence" value="ECO:0007669"/>
    <property type="project" value="UniProtKB-UniRule"/>
</dbReference>
<dbReference type="InterPro" id="IPR011006">
    <property type="entry name" value="CheY-like_superfamily"/>
</dbReference>
<comment type="similarity">
    <text evidence="1">Belongs to the AfsR/DnrI/RedD regulatory family.</text>
</comment>
<keyword evidence="4 8" id="KW-0238">DNA-binding</keyword>
<feature type="modified residue" description="4-aspartylphosphate" evidence="6">
    <location>
        <position position="54"/>
    </location>
</feature>
<dbReference type="Proteomes" id="UP000271031">
    <property type="component" value="Unassembled WGS sequence"/>
</dbReference>
<dbReference type="PROSITE" id="PS51755">
    <property type="entry name" value="OMPR_PHOB"/>
    <property type="match status" value="1"/>
</dbReference>
<dbReference type="SUPFAM" id="SSF46894">
    <property type="entry name" value="C-terminal effector domain of the bipartite response regulators"/>
    <property type="match status" value="1"/>
</dbReference>
<proteinExistence type="inferred from homology"/>
<dbReference type="Gene3D" id="1.10.10.10">
    <property type="entry name" value="Winged helix-like DNA-binding domain superfamily/Winged helix DNA-binding domain"/>
    <property type="match status" value="1"/>
</dbReference>
<keyword evidence="7" id="KW-0802">TPR repeat</keyword>
<feature type="domain" description="OmpR/PhoB-type" evidence="10">
    <location>
        <begin position="125"/>
        <end position="227"/>
    </location>
</feature>
<dbReference type="SUPFAM" id="SSF52172">
    <property type="entry name" value="CheY-like"/>
    <property type="match status" value="1"/>
</dbReference>
<dbReference type="Pfam" id="PF03704">
    <property type="entry name" value="BTAD"/>
    <property type="match status" value="1"/>
</dbReference>
<evidence type="ECO:0000256" key="8">
    <source>
        <dbReference type="PROSITE-ProRule" id="PRU01091"/>
    </source>
</evidence>
<dbReference type="Gene3D" id="1.25.40.10">
    <property type="entry name" value="Tetratricopeptide repeat domain"/>
    <property type="match status" value="1"/>
</dbReference>
<dbReference type="InterPro" id="IPR001789">
    <property type="entry name" value="Sig_transdc_resp-reg_receiver"/>
</dbReference>
<evidence type="ECO:0000256" key="3">
    <source>
        <dbReference type="ARBA" id="ARBA00023015"/>
    </source>
</evidence>
<dbReference type="InterPro" id="IPR011990">
    <property type="entry name" value="TPR-like_helical_dom_sf"/>
</dbReference>
<dbReference type="InterPro" id="IPR005158">
    <property type="entry name" value="BTAD"/>
</dbReference>
<evidence type="ECO:0000256" key="4">
    <source>
        <dbReference type="ARBA" id="ARBA00023125"/>
    </source>
</evidence>
<evidence type="ECO:0000313" key="12">
    <source>
        <dbReference type="Proteomes" id="UP000271031"/>
    </source>
</evidence>
<accession>A0A3M8DH60</accession>
<dbReference type="SMART" id="SM00448">
    <property type="entry name" value="REC"/>
    <property type="match status" value="1"/>
</dbReference>
<name>A0A3M8DH60_9BACL</name>
<dbReference type="RefSeq" id="WP_122919036.1">
    <property type="nucleotide sequence ID" value="NZ_RHHQ01000012.1"/>
</dbReference>
<evidence type="ECO:0000259" key="9">
    <source>
        <dbReference type="PROSITE" id="PS50110"/>
    </source>
</evidence>
<evidence type="ECO:0000256" key="5">
    <source>
        <dbReference type="ARBA" id="ARBA00023163"/>
    </source>
</evidence>
<dbReference type="AlphaFoldDB" id="A0A3M8DH60"/>
<dbReference type="InterPro" id="IPR019734">
    <property type="entry name" value="TPR_rpt"/>
</dbReference>
<protein>
    <submittedName>
        <fullName evidence="11">Response regulator</fullName>
    </submittedName>
</protein>
<evidence type="ECO:0000259" key="10">
    <source>
        <dbReference type="PROSITE" id="PS51755"/>
    </source>
</evidence>
<dbReference type="InterPro" id="IPR016032">
    <property type="entry name" value="Sig_transdc_resp-reg_C-effctor"/>
</dbReference>
<dbReference type="PANTHER" id="PTHR35807">
    <property type="entry name" value="TRANSCRIPTIONAL REGULATOR REDD-RELATED"/>
    <property type="match status" value="1"/>
</dbReference>
<evidence type="ECO:0000256" key="7">
    <source>
        <dbReference type="PROSITE-ProRule" id="PRU00339"/>
    </source>
</evidence>
<dbReference type="SMART" id="SM00862">
    <property type="entry name" value="Trans_reg_C"/>
    <property type="match status" value="1"/>
</dbReference>
<comment type="caution">
    <text evidence="11">The sequence shown here is derived from an EMBL/GenBank/DDBJ whole genome shotgun (WGS) entry which is preliminary data.</text>
</comment>
<dbReference type="Gene3D" id="3.40.50.2300">
    <property type="match status" value="1"/>
</dbReference>
<dbReference type="PROSITE" id="PS50005">
    <property type="entry name" value="TPR"/>
    <property type="match status" value="1"/>
</dbReference>
<keyword evidence="6" id="KW-0597">Phosphoprotein</keyword>
<dbReference type="PROSITE" id="PS50110">
    <property type="entry name" value="RESPONSE_REGULATORY"/>
    <property type="match status" value="1"/>
</dbReference>
<dbReference type="Pfam" id="PF00486">
    <property type="entry name" value="Trans_reg_C"/>
    <property type="match status" value="1"/>
</dbReference>
<dbReference type="SMART" id="SM01043">
    <property type="entry name" value="BTAD"/>
    <property type="match status" value="1"/>
</dbReference>
<feature type="domain" description="Response regulatory" evidence="9">
    <location>
        <begin position="3"/>
        <end position="117"/>
    </location>
</feature>
<feature type="repeat" description="TPR" evidence="7">
    <location>
        <begin position="287"/>
        <end position="320"/>
    </location>
</feature>
<dbReference type="GO" id="GO:0006355">
    <property type="term" value="P:regulation of DNA-templated transcription"/>
    <property type="evidence" value="ECO:0007669"/>
    <property type="project" value="InterPro"/>
</dbReference>
<evidence type="ECO:0000313" key="11">
    <source>
        <dbReference type="EMBL" id="RNB87338.1"/>
    </source>
</evidence>
<evidence type="ECO:0000256" key="2">
    <source>
        <dbReference type="ARBA" id="ARBA00023012"/>
    </source>
</evidence>
<reference evidence="11 12" key="1">
    <citation type="submission" date="2018-10" db="EMBL/GenBank/DDBJ databases">
        <title>Phylogenomics of Brevibacillus.</title>
        <authorList>
            <person name="Dunlap C."/>
        </authorList>
    </citation>
    <scope>NUCLEOTIDE SEQUENCE [LARGE SCALE GENOMIC DNA]</scope>
    <source>
        <strain evidence="11 12">JCM 15716</strain>
    </source>
</reference>